<evidence type="ECO:0000256" key="1">
    <source>
        <dbReference type="SAM" id="MobiDB-lite"/>
    </source>
</evidence>
<accession>A0A6J4LCA6</accession>
<feature type="region of interest" description="Disordered" evidence="1">
    <location>
        <begin position="1"/>
        <end position="38"/>
    </location>
</feature>
<protein>
    <submittedName>
        <fullName evidence="2">Cytochrome oxidase biogenesis protein Cox11-CtaG, copper delivery to Cox1</fullName>
    </submittedName>
</protein>
<name>A0A6J4LCA6_9HYPH</name>
<feature type="compositionally biased region" description="Basic and acidic residues" evidence="1">
    <location>
        <begin position="1"/>
        <end position="27"/>
    </location>
</feature>
<reference evidence="2" key="1">
    <citation type="submission" date="2020-02" db="EMBL/GenBank/DDBJ databases">
        <authorList>
            <person name="Meier V. D."/>
        </authorList>
    </citation>
    <scope>NUCLEOTIDE SEQUENCE</scope>
    <source>
        <strain evidence="2">AVDCRST_MAG90</strain>
    </source>
</reference>
<dbReference type="EMBL" id="CADCUC010000265">
    <property type="protein sequence ID" value="CAA9328616.1"/>
    <property type="molecule type" value="Genomic_DNA"/>
</dbReference>
<gene>
    <name evidence="2" type="ORF">AVDCRST_MAG90-1353</name>
</gene>
<feature type="non-terminal residue" evidence="2">
    <location>
        <position position="1"/>
    </location>
</feature>
<sequence>GRLLRRSPDPRRQGREQDQRDHLELHILPRGFSEEAGL</sequence>
<organism evidence="2">
    <name type="scientific">uncultured Microvirga sp</name>
    <dbReference type="NCBI Taxonomy" id="412392"/>
    <lineage>
        <taxon>Bacteria</taxon>
        <taxon>Pseudomonadati</taxon>
        <taxon>Pseudomonadota</taxon>
        <taxon>Alphaproteobacteria</taxon>
        <taxon>Hyphomicrobiales</taxon>
        <taxon>Methylobacteriaceae</taxon>
        <taxon>Microvirga</taxon>
        <taxon>environmental samples</taxon>
    </lineage>
</organism>
<proteinExistence type="predicted"/>
<feature type="non-terminal residue" evidence="2">
    <location>
        <position position="38"/>
    </location>
</feature>
<dbReference type="AlphaFoldDB" id="A0A6J4LCA6"/>
<evidence type="ECO:0000313" key="2">
    <source>
        <dbReference type="EMBL" id="CAA9328616.1"/>
    </source>
</evidence>